<accession>A0A3R7K9V3</accession>
<organism evidence="1 2">
    <name type="scientific">Trypanosoma rangeli</name>
    <dbReference type="NCBI Taxonomy" id="5698"/>
    <lineage>
        <taxon>Eukaryota</taxon>
        <taxon>Discoba</taxon>
        <taxon>Euglenozoa</taxon>
        <taxon>Kinetoplastea</taxon>
        <taxon>Metakinetoplastina</taxon>
        <taxon>Trypanosomatida</taxon>
        <taxon>Trypanosomatidae</taxon>
        <taxon>Trypanosoma</taxon>
        <taxon>Herpetosoma</taxon>
    </lineage>
</organism>
<proteinExistence type="predicted"/>
<dbReference type="OrthoDB" id="239615at2759"/>
<dbReference type="PANTHER" id="PTHR40735">
    <property type="entry name" value="RNA-EDITING COMPLEX PROTEIN MP42-RELATED"/>
    <property type="match status" value="1"/>
</dbReference>
<protein>
    <submittedName>
        <fullName evidence="1">RNA-editing complex protein</fullName>
    </submittedName>
</protein>
<evidence type="ECO:0000313" key="1">
    <source>
        <dbReference type="EMBL" id="RNF02304.1"/>
    </source>
</evidence>
<dbReference type="CDD" id="cd23961">
    <property type="entry name" value="KREPA5"/>
    <property type="match status" value="1"/>
</dbReference>
<dbReference type="VEuPathDB" id="TriTrypDB:TRSC58_04181"/>
<name>A0A3R7K9V3_TRYRA</name>
<dbReference type="Proteomes" id="UP000283634">
    <property type="component" value="Unassembled WGS sequence"/>
</dbReference>
<dbReference type="EMBL" id="MKGL01000237">
    <property type="protein sequence ID" value="RNF02304.1"/>
    <property type="molecule type" value="Genomic_DNA"/>
</dbReference>
<dbReference type="RefSeq" id="XP_029236838.1">
    <property type="nucleotide sequence ID" value="XM_029383332.1"/>
</dbReference>
<dbReference type="Gene3D" id="2.40.50.140">
    <property type="entry name" value="Nucleic acid-binding proteins"/>
    <property type="match status" value="1"/>
</dbReference>
<comment type="caution">
    <text evidence="1">The sequence shown here is derived from an EMBL/GenBank/DDBJ whole genome shotgun (WGS) entry which is preliminary data.</text>
</comment>
<dbReference type="AlphaFoldDB" id="A0A3R7K9V3"/>
<dbReference type="PANTHER" id="PTHR40735:SF3">
    <property type="entry name" value="RNA-EDITING COMPLEX PROTEIN MP42"/>
    <property type="match status" value="1"/>
</dbReference>
<dbReference type="GeneID" id="40330423"/>
<dbReference type="OMA" id="CIIVEQG"/>
<dbReference type="InterPro" id="IPR012340">
    <property type="entry name" value="NA-bd_OB-fold"/>
</dbReference>
<evidence type="ECO:0000313" key="2">
    <source>
        <dbReference type="Proteomes" id="UP000283634"/>
    </source>
</evidence>
<reference evidence="1 2" key="1">
    <citation type="journal article" date="2018" name="BMC Genomics">
        <title>Genomic comparison of Trypanosoma conorhini and Trypanosoma rangeli to Trypanosoma cruzi strains of high and low virulence.</title>
        <authorList>
            <person name="Bradwell K.R."/>
            <person name="Koparde V.N."/>
            <person name="Matveyev A.V."/>
            <person name="Serrano M.G."/>
            <person name="Alves J.M."/>
            <person name="Parikh H."/>
            <person name="Huang B."/>
            <person name="Lee V."/>
            <person name="Espinosa-Alvarez O."/>
            <person name="Ortiz P.A."/>
            <person name="Costa-Martins A.G."/>
            <person name="Teixeira M.M."/>
            <person name="Buck G.A."/>
        </authorList>
    </citation>
    <scope>NUCLEOTIDE SEQUENCE [LARGE SCALE GENOMIC DNA]</scope>
    <source>
        <strain evidence="1 2">AM80</strain>
    </source>
</reference>
<sequence length="155" mass="17329">MFTSTLRPLFPRPLNRVTLVGALHDVHMGFLDQTSVYQFTLTSSLLEPHNRVGGAAAKNTVAPAPQLVKEHYTVRCLGDEAYTEALKSILEEGSVVRVIGRLKTFEVAEGGKKQLFPTILVEQGRWSIVALLHSPRKQRRDWQLQAALTETLHSK</sequence>
<gene>
    <name evidence="1" type="ORF">TraAM80_06490</name>
</gene>
<keyword evidence="2" id="KW-1185">Reference proteome</keyword>